<dbReference type="EMBL" id="CP015907">
    <property type="protein sequence ID" value="WOW92925.1"/>
    <property type="molecule type" value="Genomic_DNA"/>
</dbReference>
<sequence>MNLASIVILAVILIITGFAIFKTVRSKGACEDCNVNTCPVKGAAALPVSAESHSTKKQMLNMIVVIKKSY</sequence>
<gene>
    <name evidence="1" type="ORF">LLUC109_0161</name>
</gene>
<evidence type="ECO:0000313" key="1">
    <source>
        <dbReference type="EMBL" id="WOW92925.1"/>
    </source>
</evidence>
<evidence type="ECO:0000313" key="2">
    <source>
        <dbReference type="Proteomes" id="UP000192016"/>
    </source>
</evidence>
<evidence type="ECO:0008006" key="3">
    <source>
        <dbReference type="Google" id="ProtNLM"/>
    </source>
</evidence>
<dbReference type="RefSeq" id="WP_228764010.1">
    <property type="nucleotide sequence ID" value="NZ_CP015894.2"/>
</dbReference>
<dbReference type="AlphaFoldDB" id="A0AAJ6N1T2"/>
<protein>
    <recommendedName>
        <fullName evidence="3">FeoB-associated Cys-rich membrane protein</fullName>
    </recommendedName>
</protein>
<accession>A0AAJ6N1T2</accession>
<reference evidence="1 2" key="1">
    <citation type="journal article" date="2017" name="BMC Genomics">
        <title>Comparative and functional genomics of the Lactococcus lactis taxon; insights into evolution and niche adaptation.</title>
        <authorList>
            <person name="Kelleher P."/>
            <person name="Bottacini F."/>
            <person name="Mahony J."/>
            <person name="Kilcawley K.N."/>
            <person name="van Sinderen D."/>
        </authorList>
    </citation>
    <scope>NUCLEOTIDE SEQUENCE [LARGE SCALE GENOMIC DNA]</scope>
    <source>
        <strain evidence="1 2">UC109</strain>
    </source>
</reference>
<proteinExistence type="predicted"/>
<name>A0AAJ6N1T2_LACLC</name>
<dbReference type="Proteomes" id="UP000192016">
    <property type="component" value="Chromosome"/>
</dbReference>
<organism evidence="1 2">
    <name type="scientific">Lactococcus lactis subsp. cremoris</name>
    <name type="common">Streptococcus cremoris</name>
    <dbReference type="NCBI Taxonomy" id="1359"/>
    <lineage>
        <taxon>Bacteria</taxon>
        <taxon>Bacillati</taxon>
        <taxon>Bacillota</taxon>
        <taxon>Bacilli</taxon>
        <taxon>Lactobacillales</taxon>
        <taxon>Streptococcaceae</taxon>
        <taxon>Lactococcus</taxon>
    </lineage>
</organism>